<evidence type="ECO:0000313" key="4">
    <source>
        <dbReference type="Proteomes" id="UP000221168"/>
    </source>
</evidence>
<gene>
    <name evidence="3" type="ORF">CSC94_11800</name>
</gene>
<keyword evidence="4" id="KW-1185">Reference proteome</keyword>
<dbReference type="InterPro" id="IPR038404">
    <property type="entry name" value="TRAP_DctP_sf"/>
</dbReference>
<name>A0A2G1QMU0_9HYPH</name>
<evidence type="ECO:0000256" key="1">
    <source>
        <dbReference type="ARBA" id="ARBA00022729"/>
    </source>
</evidence>
<protein>
    <submittedName>
        <fullName evidence="3">C4-dicarboxylate ABC transporter substrate-binding protein</fullName>
    </submittedName>
</protein>
<dbReference type="NCBIfam" id="NF037995">
    <property type="entry name" value="TRAP_S1"/>
    <property type="match status" value="1"/>
</dbReference>
<dbReference type="PANTHER" id="PTHR33376:SF15">
    <property type="entry name" value="BLL6794 PROTEIN"/>
    <property type="match status" value="1"/>
</dbReference>
<organism evidence="3 4">
    <name type="scientific">Zhengella mangrovi</name>
    <dbReference type="NCBI Taxonomy" id="1982044"/>
    <lineage>
        <taxon>Bacteria</taxon>
        <taxon>Pseudomonadati</taxon>
        <taxon>Pseudomonadota</taxon>
        <taxon>Alphaproteobacteria</taxon>
        <taxon>Hyphomicrobiales</taxon>
        <taxon>Notoacmeibacteraceae</taxon>
        <taxon>Zhengella</taxon>
    </lineage>
</organism>
<dbReference type="InterPro" id="IPR018389">
    <property type="entry name" value="DctP_fam"/>
</dbReference>
<dbReference type="OrthoDB" id="6139617at2"/>
<dbReference type="Gene3D" id="3.40.190.170">
    <property type="entry name" value="Bacterial extracellular solute-binding protein, family 7"/>
    <property type="match status" value="1"/>
</dbReference>
<dbReference type="GO" id="GO:0055085">
    <property type="term" value="P:transmembrane transport"/>
    <property type="evidence" value="ECO:0007669"/>
    <property type="project" value="InterPro"/>
</dbReference>
<proteinExistence type="predicted"/>
<keyword evidence="1 2" id="KW-0732">Signal</keyword>
<dbReference type="PANTHER" id="PTHR33376">
    <property type="match status" value="1"/>
</dbReference>
<reference evidence="3 4" key="1">
    <citation type="submission" date="2017-10" db="EMBL/GenBank/DDBJ databases">
        <title>Sedimentibacterium mangrovi gen. nov., sp. nov., a novel member of family Phyllobacteriacea isolated from mangrove sediment.</title>
        <authorList>
            <person name="Liao H."/>
            <person name="Tian Y."/>
        </authorList>
    </citation>
    <scope>NUCLEOTIDE SEQUENCE [LARGE SCALE GENOMIC DNA]</scope>
    <source>
        <strain evidence="3 4">X9-2-2</strain>
    </source>
</reference>
<feature type="signal peptide" evidence="2">
    <location>
        <begin position="1"/>
        <end position="31"/>
    </location>
</feature>
<sequence length="379" mass="41143">MFNKEETSNMNLKALLASTIFAVAASGVAHATDFTASQWLPPTYAQSIHAYKNFFDRVREKTNGEVNVEVYYSGSLLPAKTTMTGVRDGVADIGFLYPAYTPAELPVETFINSANFTSTDSLAAALAYTELGYTNPTMIAEYDNYNVVFGGAYVTPLYLFMCNTEVKNLEEAKGKRFRTAGASFTGLAEKLGGTAVSVPIGDVYSGMQRGNIDCVMADPTNLVSASFNEVVKNITTVKMGGSTGALWVFRKDSWAKISEENRKLMLDEMVRALVATHDEWTKQVTASFADAKERGIAVTEPDEDLANLLADYKKEFIANVVGSSDGVADAQALLDEYNNLQAKWTGLLNGVDRSDNEAVIAVVSKELLGKIDPATYGMK</sequence>
<dbReference type="Proteomes" id="UP000221168">
    <property type="component" value="Unassembled WGS sequence"/>
</dbReference>
<dbReference type="CDD" id="cd13666">
    <property type="entry name" value="PBP2_TRAP_DctP_like_1"/>
    <property type="match status" value="1"/>
</dbReference>
<evidence type="ECO:0000256" key="2">
    <source>
        <dbReference type="SAM" id="SignalP"/>
    </source>
</evidence>
<comment type="caution">
    <text evidence="3">The sequence shown here is derived from an EMBL/GenBank/DDBJ whole genome shotgun (WGS) entry which is preliminary data.</text>
</comment>
<accession>A0A2G1QMU0</accession>
<feature type="chain" id="PRO_5013787063" evidence="2">
    <location>
        <begin position="32"/>
        <end position="379"/>
    </location>
</feature>
<dbReference type="AlphaFoldDB" id="A0A2G1QMU0"/>
<dbReference type="EMBL" id="PDVP01000006">
    <property type="protein sequence ID" value="PHP66784.1"/>
    <property type="molecule type" value="Genomic_DNA"/>
</dbReference>
<dbReference type="Pfam" id="PF03480">
    <property type="entry name" value="DctP"/>
    <property type="match status" value="1"/>
</dbReference>
<evidence type="ECO:0000313" key="3">
    <source>
        <dbReference type="EMBL" id="PHP66784.1"/>
    </source>
</evidence>